<feature type="transmembrane region" description="Helical" evidence="11">
    <location>
        <begin position="397"/>
        <end position="425"/>
    </location>
</feature>
<keyword evidence="9" id="KW-0407">Ion channel</keyword>
<accession>A0A858RD10</accession>
<keyword evidence="5" id="KW-0406">Ion transport</keyword>
<organism evidence="13 14">
    <name type="scientific">Luteolibacter luteus</name>
    <dbReference type="NCBI Taxonomy" id="2728835"/>
    <lineage>
        <taxon>Bacteria</taxon>
        <taxon>Pseudomonadati</taxon>
        <taxon>Verrucomicrobiota</taxon>
        <taxon>Verrucomicrobiia</taxon>
        <taxon>Verrucomicrobiales</taxon>
        <taxon>Verrucomicrobiaceae</taxon>
        <taxon>Luteolibacter</taxon>
    </lineage>
</organism>
<dbReference type="InterPro" id="IPR000644">
    <property type="entry name" value="CBS_dom"/>
</dbReference>
<dbReference type="GO" id="GO:0005254">
    <property type="term" value="F:chloride channel activity"/>
    <property type="evidence" value="ECO:0007669"/>
    <property type="project" value="UniProtKB-KW"/>
</dbReference>
<gene>
    <name evidence="13" type="ORF">HHL09_01605</name>
</gene>
<evidence type="ECO:0000256" key="3">
    <source>
        <dbReference type="ARBA" id="ARBA00022692"/>
    </source>
</evidence>
<feature type="transmembrane region" description="Helical" evidence="11">
    <location>
        <begin position="431"/>
        <end position="448"/>
    </location>
</feature>
<feature type="transmembrane region" description="Helical" evidence="11">
    <location>
        <begin position="364"/>
        <end position="385"/>
    </location>
</feature>
<evidence type="ECO:0000256" key="11">
    <source>
        <dbReference type="SAM" id="Phobius"/>
    </source>
</evidence>
<feature type="transmembrane region" description="Helical" evidence="11">
    <location>
        <begin position="248"/>
        <end position="265"/>
    </location>
</feature>
<dbReference type="InterPro" id="IPR050368">
    <property type="entry name" value="ClC-type_chloride_channel"/>
</dbReference>
<dbReference type="KEGG" id="luo:HHL09_01605"/>
<dbReference type="Pfam" id="PF00571">
    <property type="entry name" value="CBS"/>
    <property type="match status" value="2"/>
</dbReference>
<evidence type="ECO:0000256" key="2">
    <source>
        <dbReference type="ARBA" id="ARBA00022448"/>
    </source>
</evidence>
<evidence type="ECO:0000256" key="6">
    <source>
        <dbReference type="ARBA" id="ARBA00023136"/>
    </source>
</evidence>
<proteinExistence type="predicted"/>
<feature type="transmembrane region" description="Helical" evidence="11">
    <location>
        <begin position="34"/>
        <end position="60"/>
    </location>
</feature>
<evidence type="ECO:0000313" key="14">
    <source>
        <dbReference type="Proteomes" id="UP000501812"/>
    </source>
</evidence>
<evidence type="ECO:0000256" key="7">
    <source>
        <dbReference type="ARBA" id="ARBA00023173"/>
    </source>
</evidence>
<evidence type="ECO:0000259" key="12">
    <source>
        <dbReference type="PROSITE" id="PS51371"/>
    </source>
</evidence>
<dbReference type="Gene3D" id="1.10.3080.10">
    <property type="entry name" value="Clc chloride channel"/>
    <property type="match status" value="1"/>
</dbReference>
<dbReference type="GO" id="GO:0034707">
    <property type="term" value="C:chloride channel complex"/>
    <property type="evidence" value="ECO:0007669"/>
    <property type="project" value="UniProtKB-KW"/>
</dbReference>
<dbReference type="Proteomes" id="UP000501812">
    <property type="component" value="Chromosome"/>
</dbReference>
<evidence type="ECO:0000256" key="8">
    <source>
        <dbReference type="ARBA" id="ARBA00023214"/>
    </source>
</evidence>
<feature type="transmembrane region" description="Helical" evidence="11">
    <location>
        <begin position="285"/>
        <end position="306"/>
    </location>
</feature>
<dbReference type="RefSeq" id="WP_169452752.1">
    <property type="nucleotide sequence ID" value="NZ_CP051774.1"/>
</dbReference>
<reference evidence="13 14" key="1">
    <citation type="submission" date="2020-04" db="EMBL/GenBank/DDBJ databases">
        <title>Luteolibacter sp. G-1-1-1 isolated from soil.</title>
        <authorList>
            <person name="Dahal R.H."/>
        </authorList>
    </citation>
    <scope>NUCLEOTIDE SEQUENCE [LARGE SCALE GENOMIC DNA]</scope>
    <source>
        <strain evidence="13 14">G-1-1-1</strain>
    </source>
</reference>
<keyword evidence="3 11" id="KW-0812">Transmembrane</keyword>
<evidence type="ECO:0000256" key="9">
    <source>
        <dbReference type="ARBA" id="ARBA00023303"/>
    </source>
</evidence>
<dbReference type="PRINTS" id="PR00762">
    <property type="entry name" value="CLCHANNEL"/>
</dbReference>
<dbReference type="SUPFAM" id="SSF54631">
    <property type="entry name" value="CBS-domain pair"/>
    <property type="match status" value="1"/>
</dbReference>
<dbReference type="Pfam" id="PF00654">
    <property type="entry name" value="Voltage_CLC"/>
    <property type="match status" value="1"/>
</dbReference>
<dbReference type="PANTHER" id="PTHR43427">
    <property type="entry name" value="CHLORIDE CHANNEL PROTEIN CLC-E"/>
    <property type="match status" value="1"/>
</dbReference>
<feature type="transmembrane region" description="Helical" evidence="11">
    <location>
        <begin position="172"/>
        <end position="196"/>
    </location>
</feature>
<feature type="transmembrane region" description="Helical" evidence="11">
    <location>
        <begin position="327"/>
        <end position="352"/>
    </location>
</feature>
<feature type="domain" description="CBS" evidence="12">
    <location>
        <begin position="551"/>
        <end position="608"/>
    </location>
</feature>
<evidence type="ECO:0000313" key="13">
    <source>
        <dbReference type="EMBL" id="QJE94531.1"/>
    </source>
</evidence>
<evidence type="ECO:0000256" key="4">
    <source>
        <dbReference type="ARBA" id="ARBA00022989"/>
    </source>
</evidence>
<evidence type="ECO:0000256" key="10">
    <source>
        <dbReference type="PROSITE-ProRule" id="PRU00703"/>
    </source>
</evidence>
<keyword evidence="8" id="KW-0868">Chloride</keyword>
<feature type="transmembrane region" description="Helical" evidence="11">
    <location>
        <begin position="208"/>
        <end position="227"/>
    </location>
</feature>
<dbReference type="InterPro" id="IPR014743">
    <property type="entry name" value="Cl-channel_core"/>
</dbReference>
<keyword evidence="6 11" id="KW-0472">Membrane</keyword>
<dbReference type="EMBL" id="CP051774">
    <property type="protein sequence ID" value="QJE94531.1"/>
    <property type="molecule type" value="Genomic_DNA"/>
</dbReference>
<dbReference type="SUPFAM" id="SSF81340">
    <property type="entry name" value="Clc chloride channel"/>
    <property type="match status" value="1"/>
</dbReference>
<protein>
    <submittedName>
        <fullName evidence="13">Chloride channel protein</fullName>
    </submittedName>
</protein>
<keyword evidence="14" id="KW-1185">Reference proteome</keyword>
<dbReference type="InterPro" id="IPR001807">
    <property type="entry name" value="ClC"/>
</dbReference>
<comment type="subcellular location">
    <subcellularLocation>
        <location evidence="1">Membrane</location>
        <topology evidence="1">Multi-pass membrane protein</topology>
    </subcellularLocation>
</comment>
<dbReference type="PANTHER" id="PTHR43427:SF6">
    <property type="entry name" value="CHLORIDE CHANNEL PROTEIN CLC-E"/>
    <property type="match status" value="1"/>
</dbReference>
<dbReference type="AlphaFoldDB" id="A0A858RD10"/>
<keyword evidence="2" id="KW-0813">Transport</keyword>
<sequence length="608" mass="63955">MPSSPIAAGLPVNEGARTTAADWLRMRFSDGQRFLMLCLAAGAACGLAAVAFHLAIHGLFESLWHFARSMGTPGFCTVLLAAPALAGLLVGLAVRFVSSEASGSGIPETKAAYYNHGGKVSTRAGICRFVLGALYVGLGNSLGREGPTVHLSAAISSRIGRWAFRDPARVQAMLPVGVAAGIAAAFNAPLSALTFVFEELLDNFSMKALGGMVVAVVVAAAISRGILGEEPILPAKIFQDFKTAPWMLVALPLGLLAGSSGHLFASSVLKLRSWFALRPFGCSWINPAVGGLACGALALAAYFLTLQAGDPRSSVFSIGYDSLQAAFEFKLGAGVLVILLVFKFLAVVVAYSSGGSGGLFSPTLFLGGMLGGLIGLLLTSVVHPGNWLPLFPEDARVIGGCVLLGMGAFFAAVIRCPITSLLIIFEMTGNYSLILPLMAGNMLAWQIARKLQPVGIYDALLLQDGVNLRRLPAYRGSQDYSKLPVQAIMTYDVFPLFSSEPPVAALHRAVAAGCEYRAYPVLGMDGQLAGVVTRAELERHREAPDVAALIGGRELFTLPTDLSIRSAAQKMIEANLSHVPVVSTAQPGKLIGWLTMNDIMRQMSAMSG</sequence>
<evidence type="ECO:0000256" key="5">
    <source>
        <dbReference type="ARBA" id="ARBA00023065"/>
    </source>
</evidence>
<evidence type="ECO:0000256" key="1">
    <source>
        <dbReference type="ARBA" id="ARBA00004141"/>
    </source>
</evidence>
<name>A0A858RD10_9BACT</name>
<keyword evidence="7" id="KW-0869">Chloride channel</keyword>
<feature type="transmembrane region" description="Helical" evidence="11">
    <location>
        <begin position="72"/>
        <end position="94"/>
    </location>
</feature>
<dbReference type="Gene3D" id="3.10.580.10">
    <property type="entry name" value="CBS-domain"/>
    <property type="match status" value="1"/>
</dbReference>
<dbReference type="SMART" id="SM00116">
    <property type="entry name" value="CBS"/>
    <property type="match status" value="1"/>
</dbReference>
<dbReference type="CDD" id="cd02205">
    <property type="entry name" value="CBS_pair_SF"/>
    <property type="match status" value="1"/>
</dbReference>
<dbReference type="PROSITE" id="PS51371">
    <property type="entry name" value="CBS"/>
    <property type="match status" value="1"/>
</dbReference>
<dbReference type="InterPro" id="IPR046342">
    <property type="entry name" value="CBS_dom_sf"/>
</dbReference>
<keyword evidence="10" id="KW-0129">CBS domain</keyword>
<keyword evidence="4 11" id="KW-1133">Transmembrane helix</keyword>